<reference evidence="2" key="1">
    <citation type="journal article" date="2022" name="Mol. Ecol. Resour.">
        <title>The genomes of chicory, endive, great burdock and yacon provide insights into Asteraceae palaeo-polyploidization history and plant inulin production.</title>
        <authorList>
            <person name="Fan W."/>
            <person name="Wang S."/>
            <person name="Wang H."/>
            <person name="Wang A."/>
            <person name="Jiang F."/>
            <person name="Liu H."/>
            <person name="Zhao H."/>
            <person name="Xu D."/>
            <person name="Zhang Y."/>
        </authorList>
    </citation>
    <scope>NUCLEOTIDE SEQUENCE [LARGE SCALE GENOMIC DNA]</scope>
    <source>
        <strain evidence="2">cv. Yunnan</strain>
    </source>
</reference>
<gene>
    <name evidence="1" type="ORF">L1987_65642</name>
</gene>
<protein>
    <submittedName>
        <fullName evidence="1">Uncharacterized protein</fullName>
    </submittedName>
</protein>
<accession>A0ACB9BV14</accession>
<reference evidence="1 2" key="2">
    <citation type="journal article" date="2022" name="Mol. Ecol. Resour.">
        <title>The genomes of chicory, endive, great burdock and yacon provide insights into Asteraceae paleo-polyploidization history and plant inulin production.</title>
        <authorList>
            <person name="Fan W."/>
            <person name="Wang S."/>
            <person name="Wang H."/>
            <person name="Wang A."/>
            <person name="Jiang F."/>
            <person name="Liu H."/>
            <person name="Zhao H."/>
            <person name="Xu D."/>
            <person name="Zhang Y."/>
        </authorList>
    </citation>
    <scope>NUCLEOTIDE SEQUENCE [LARGE SCALE GENOMIC DNA]</scope>
    <source>
        <strain evidence="2">cv. Yunnan</strain>
        <tissue evidence="1">Leaves</tissue>
    </source>
</reference>
<organism evidence="1 2">
    <name type="scientific">Smallanthus sonchifolius</name>
    <dbReference type="NCBI Taxonomy" id="185202"/>
    <lineage>
        <taxon>Eukaryota</taxon>
        <taxon>Viridiplantae</taxon>
        <taxon>Streptophyta</taxon>
        <taxon>Embryophyta</taxon>
        <taxon>Tracheophyta</taxon>
        <taxon>Spermatophyta</taxon>
        <taxon>Magnoliopsida</taxon>
        <taxon>eudicotyledons</taxon>
        <taxon>Gunneridae</taxon>
        <taxon>Pentapetalae</taxon>
        <taxon>asterids</taxon>
        <taxon>campanulids</taxon>
        <taxon>Asterales</taxon>
        <taxon>Asteraceae</taxon>
        <taxon>Asteroideae</taxon>
        <taxon>Heliantheae alliance</taxon>
        <taxon>Millerieae</taxon>
        <taxon>Smallanthus</taxon>
    </lineage>
</organism>
<dbReference type="EMBL" id="CM042039">
    <property type="protein sequence ID" value="KAI3725846.1"/>
    <property type="molecule type" value="Genomic_DNA"/>
</dbReference>
<comment type="caution">
    <text evidence="1">The sequence shown here is derived from an EMBL/GenBank/DDBJ whole genome shotgun (WGS) entry which is preliminary data.</text>
</comment>
<dbReference type="Proteomes" id="UP001056120">
    <property type="component" value="Linkage Group LG22"/>
</dbReference>
<proteinExistence type="predicted"/>
<name>A0ACB9BV14_9ASTR</name>
<keyword evidence="2" id="KW-1185">Reference proteome</keyword>
<evidence type="ECO:0000313" key="1">
    <source>
        <dbReference type="EMBL" id="KAI3725846.1"/>
    </source>
</evidence>
<sequence length="410" mass="46758">MSKLLATSNKLPLEIIEPILRLLPAKSLGRFKSVSKTWNSLISDPQFIKIHLLRRQPTKLILVSYTKSLYSVDLNELLPYLNNDDTSTTGKELSFRSPRIWWEKTLGSCNGLVLAEDVLVNDTMFLVNPTTREVWKVPTSPFPRPAGPLECFLRYGFGYDASTDDYKVVSVSFWDPEYEHDPDCTDTYVSVYSLHNNSWRKLPSYPYDLAGFHVVSGVLVNQNFHWLASIRPRNSSSIVAFSFATEEFNEIKLPDSIENEEAECYFDMAVLGGKLALYLSNGEDYDLWVMEEYGVGESWTRVCVETGPVRPLCFVEGSDRDILLGDEVRVLVYNLDEKICRNVRIVGGPKREGVEKLKLKILKRLGHERKAYAPCLYKFLGSYHHCSLKFPKSPPNRIIVGSHMSMAMLE</sequence>
<evidence type="ECO:0000313" key="2">
    <source>
        <dbReference type="Proteomes" id="UP001056120"/>
    </source>
</evidence>